<keyword evidence="2" id="KW-0472">Membrane</keyword>
<keyword evidence="5" id="KW-1185">Reference proteome</keyword>
<feature type="region of interest" description="Disordered" evidence="1">
    <location>
        <begin position="75"/>
        <end position="94"/>
    </location>
</feature>
<organism evidence="4 5">
    <name type="scientific">Hevea brasiliensis</name>
    <name type="common">Para rubber tree</name>
    <name type="synonym">Siphonia brasiliensis</name>
    <dbReference type="NCBI Taxonomy" id="3981"/>
    <lineage>
        <taxon>Eukaryota</taxon>
        <taxon>Viridiplantae</taxon>
        <taxon>Streptophyta</taxon>
        <taxon>Embryophyta</taxon>
        <taxon>Tracheophyta</taxon>
        <taxon>Spermatophyta</taxon>
        <taxon>Magnoliopsida</taxon>
        <taxon>eudicotyledons</taxon>
        <taxon>Gunneridae</taxon>
        <taxon>Pentapetalae</taxon>
        <taxon>rosids</taxon>
        <taxon>fabids</taxon>
        <taxon>Malpighiales</taxon>
        <taxon>Euphorbiaceae</taxon>
        <taxon>Crotonoideae</taxon>
        <taxon>Micrandreae</taxon>
        <taxon>Hevea</taxon>
    </lineage>
</organism>
<keyword evidence="2" id="KW-0812">Transmembrane</keyword>
<gene>
    <name evidence="4" type="ORF">P3X46_000213</name>
</gene>
<feature type="compositionally biased region" description="Low complexity" evidence="1">
    <location>
        <begin position="75"/>
        <end position="87"/>
    </location>
</feature>
<reference evidence="4" key="1">
    <citation type="journal article" date="2023" name="Plant Biotechnol. J.">
        <title>Chromosome-level wild Hevea brasiliensis genome provides new tools for genomic-assisted breeding and valuable loci to elevate rubber yield.</title>
        <authorList>
            <person name="Cheng H."/>
            <person name="Song X."/>
            <person name="Hu Y."/>
            <person name="Wu T."/>
            <person name="Yang Q."/>
            <person name="An Z."/>
            <person name="Feng S."/>
            <person name="Deng Z."/>
            <person name="Wu W."/>
            <person name="Zeng X."/>
            <person name="Tu M."/>
            <person name="Wang X."/>
            <person name="Huang H."/>
        </authorList>
    </citation>
    <scope>NUCLEOTIDE SEQUENCE</scope>
    <source>
        <strain evidence="4">MT/VB/25A 57/8</strain>
    </source>
</reference>
<protein>
    <submittedName>
        <fullName evidence="4">Uncharacterized protein</fullName>
    </submittedName>
</protein>
<feature type="signal peptide" evidence="3">
    <location>
        <begin position="1"/>
        <end position="21"/>
    </location>
</feature>
<feature type="transmembrane region" description="Helical" evidence="2">
    <location>
        <begin position="93"/>
        <end position="113"/>
    </location>
</feature>
<dbReference type="Proteomes" id="UP001174677">
    <property type="component" value="Chromosome 1"/>
</dbReference>
<keyword evidence="2" id="KW-1133">Transmembrane helix</keyword>
<evidence type="ECO:0000256" key="2">
    <source>
        <dbReference type="SAM" id="Phobius"/>
    </source>
</evidence>
<accession>A0ABQ9NAN7</accession>
<name>A0ABQ9NAN7_HEVBR</name>
<evidence type="ECO:0000313" key="4">
    <source>
        <dbReference type="EMBL" id="KAJ9188855.1"/>
    </source>
</evidence>
<dbReference type="PANTHER" id="PTHR35718:SF1">
    <property type="entry name" value="EXPRESSED PROTEIN"/>
    <property type="match status" value="1"/>
</dbReference>
<evidence type="ECO:0000313" key="5">
    <source>
        <dbReference type="Proteomes" id="UP001174677"/>
    </source>
</evidence>
<sequence length="116" mass="12135">MTPKASFFLFSILALLFAARAQDRAPHGLAFENPVAFSPSAVEFFHPKTQEPNTKKPCAESSGCSSLPLAAEVEATQTQETEVSSSQKVGSQLGAGGITGIVLGLAFAMLLAMEGF</sequence>
<dbReference type="EMBL" id="JARPOI010000001">
    <property type="protein sequence ID" value="KAJ9188855.1"/>
    <property type="molecule type" value="Genomic_DNA"/>
</dbReference>
<comment type="caution">
    <text evidence="4">The sequence shown here is derived from an EMBL/GenBank/DDBJ whole genome shotgun (WGS) entry which is preliminary data.</text>
</comment>
<evidence type="ECO:0000256" key="3">
    <source>
        <dbReference type="SAM" id="SignalP"/>
    </source>
</evidence>
<keyword evidence="3" id="KW-0732">Signal</keyword>
<feature type="chain" id="PRO_5047206283" evidence="3">
    <location>
        <begin position="22"/>
        <end position="116"/>
    </location>
</feature>
<dbReference type="PANTHER" id="PTHR35718">
    <property type="entry name" value="EXPRESSED PROTEIN"/>
    <property type="match status" value="1"/>
</dbReference>
<evidence type="ECO:0000256" key="1">
    <source>
        <dbReference type="SAM" id="MobiDB-lite"/>
    </source>
</evidence>
<proteinExistence type="predicted"/>